<dbReference type="EMBL" id="BK015017">
    <property type="protein sequence ID" value="DAD87234.1"/>
    <property type="molecule type" value="Genomic_DNA"/>
</dbReference>
<protein>
    <submittedName>
        <fullName evidence="1">Uncharacterized protein</fullName>
    </submittedName>
</protein>
<evidence type="ECO:0000313" key="1">
    <source>
        <dbReference type="EMBL" id="DAD87234.1"/>
    </source>
</evidence>
<name>A0A8S5MYX5_9CAUD</name>
<sequence length="32" mass="3740">MVGRGNGIIELPSLKIKRWFSGENCFSSFFRY</sequence>
<organism evidence="1">
    <name type="scientific">Siphoviridae sp. ctuUw41</name>
    <dbReference type="NCBI Taxonomy" id="2826503"/>
    <lineage>
        <taxon>Viruses</taxon>
        <taxon>Duplodnaviria</taxon>
        <taxon>Heunggongvirae</taxon>
        <taxon>Uroviricota</taxon>
        <taxon>Caudoviricetes</taxon>
    </lineage>
</organism>
<proteinExistence type="predicted"/>
<reference evidence="1" key="1">
    <citation type="journal article" date="2021" name="Proc. Natl. Acad. Sci. U.S.A.">
        <title>A Catalog of Tens of Thousands of Viruses from Human Metagenomes Reveals Hidden Associations with Chronic Diseases.</title>
        <authorList>
            <person name="Tisza M.J."/>
            <person name="Buck C.B."/>
        </authorList>
    </citation>
    <scope>NUCLEOTIDE SEQUENCE</scope>
    <source>
        <strain evidence="1">CtuUw41</strain>
    </source>
</reference>
<accession>A0A8S5MYX5</accession>